<feature type="region of interest" description="Disordered" evidence="1">
    <location>
        <begin position="85"/>
        <end position="117"/>
    </location>
</feature>
<evidence type="ECO:0000313" key="4">
    <source>
        <dbReference type="Proteomes" id="UP000199118"/>
    </source>
</evidence>
<dbReference type="Proteomes" id="UP000199118">
    <property type="component" value="Unassembled WGS sequence"/>
</dbReference>
<gene>
    <name evidence="3" type="ORF">SAMN05444336_10453</name>
</gene>
<keyword evidence="4" id="KW-1185">Reference proteome</keyword>
<evidence type="ECO:0008006" key="5">
    <source>
        <dbReference type="Google" id="ProtNLM"/>
    </source>
</evidence>
<keyword evidence="2" id="KW-1133">Transmembrane helix</keyword>
<dbReference type="AlphaFoldDB" id="A0A1H3A507"/>
<organism evidence="3 4">
    <name type="scientific">Albimonas donghaensis</name>
    <dbReference type="NCBI Taxonomy" id="356660"/>
    <lineage>
        <taxon>Bacteria</taxon>
        <taxon>Pseudomonadati</taxon>
        <taxon>Pseudomonadota</taxon>
        <taxon>Alphaproteobacteria</taxon>
        <taxon>Rhodobacterales</taxon>
        <taxon>Paracoccaceae</taxon>
        <taxon>Albimonas</taxon>
    </lineage>
</organism>
<name>A0A1H3A507_9RHOB</name>
<dbReference type="OrthoDB" id="7594726at2"/>
<dbReference type="RefSeq" id="WP_092682219.1">
    <property type="nucleotide sequence ID" value="NZ_FNMZ01000004.1"/>
</dbReference>
<proteinExistence type="predicted"/>
<evidence type="ECO:0000256" key="2">
    <source>
        <dbReference type="SAM" id="Phobius"/>
    </source>
</evidence>
<feature type="transmembrane region" description="Helical" evidence="2">
    <location>
        <begin position="43"/>
        <end position="64"/>
    </location>
</feature>
<dbReference type="InterPro" id="IPR016936">
    <property type="entry name" value="UCP029693"/>
</dbReference>
<dbReference type="Pfam" id="PF10095">
    <property type="entry name" value="DUF2333"/>
    <property type="match status" value="1"/>
</dbReference>
<dbReference type="STRING" id="356660.SAMN05444336_10453"/>
<feature type="compositionally biased region" description="Low complexity" evidence="1">
    <location>
        <begin position="88"/>
        <end position="105"/>
    </location>
</feature>
<evidence type="ECO:0000313" key="3">
    <source>
        <dbReference type="EMBL" id="SDX24491.1"/>
    </source>
</evidence>
<dbReference type="EMBL" id="FNMZ01000004">
    <property type="protein sequence ID" value="SDX24491.1"/>
    <property type="molecule type" value="Genomic_DNA"/>
</dbReference>
<accession>A0A1H3A507</accession>
<protein>
    <recommendedName>
        <fullName evidence="5">DUF2333 domain-containing protein</fullName>
    </recommendedName>
</protein>
<sequence>MTRIIDFLVELLERIGLLFGIGRRKPDPTDPFAPKKRSLMRRLVSALPVLLILFCIGYLGILTWRTTTYPGMDLAYPQTILPPPGSRGEVAGPAPATTAADAPVEVNDESTTAGSSETLTCAPSRVVQMQIGLIDLMVNQNDWIPGAPQYNLGFFGLVDFEDTPWFDNKASFQIGMLSMVRRVSLDLADTLGRVRGTSTADADLQAAQSRLRTNERAWVLNNPFDAQLQTVMEAASTSYRGAIPLYRRYNERLAACDALFDVRRDNLRTLVDRLAADLGSMASQLAQRANATQWSVQRKEFIPADGNNRGWFDFRADNLFHQARGQLFALHGLMQAVKMDFGKSIEQSDLGQVWDRMEAHLAEGAELNPMVVSNGREDGAISPDHLSVMGQKVLRARANMVELRDILNR</sequence>
<keyword evidence="2" id="KW-0472">Membrane</keyword>
<reference evidence="3 4" key="1">
    <citation type="submission" date="2016-10" db="EMBL/GenBank/DDBJ databases">
        <authorList>
            <person name="de Groot N.N."/>
        </authorList>
    </citation>
    <scope>NUCLEOTIDE SEQUENCE [LARGE SCALE GENOMIC DNA]</scope>
    <source>
        <strain evidence="3 4">DSM 17890</strain>
    </source>
</reference>
<evidence type="ECO:0000256" key="1">
    <source>
        <dbReference type="SAM" id="MobiDB-lite"/>
    </source>
</evidence>
<keyword evidence="2" id="KW-0812">Transmembrane</keyword>